<evidence type="ECO:0000313" key="2">
    <source>
        <dbReference type="Proteomes" id="UP000245962"/>
    </source>
</evidence>
<proteinExistence type="predicted"/>
<dbReference type="RefSeq" id="WP_116694617.1">
    <property type="nucleotide sequence ID" value="NZ_QEHR01000006.1"/>
</dbReference>
<dbReference type="Proteomes" id="UP000245962">
    <property type="component" value="Unassembled WGS sequence"/>
</dbReference>
<dbReference type="AlphaFoldDB" id="A0A2U0HZ86"/>
<comment type="caution">
    <text evidence="1">The sequence shown here is derived from an EMBL/GenBank/DDBJ whole genome shotgun (WGS) entry which is preliminary data.</text>
</comment>
<name>A0A2U0HZ86_9FLAO</name>
<evidence type="ECO:0000313" key="1">
    <source>
        <dbReference type="EMBL" id="PVW14129.1"/>
    </source>
</evidence>
<reference evidence="1 2" key="1">
    <citation type="submission" date="2018-04" db="EMBL/GenBank/DDBJ databases">
        <title>Marixanthomonas spongiae HN-E44 sp. nov., isolated from a marine sponge.</title>
        <authorList>
            <person name="Luo L."/>
            <person name="Zhuang L."/>
        </authorList>
    </citation>
    <scope>NUCLEOTIDE SEQUENCE [LARGE SCALE GENOMIC DNA]</scope>
    <source>
        <strain evidence="1 2">HN-E44</strain>
    </source>
</reference>
<dbReference type="OrthoDB" id="1450221at2"/>
<keyword evidence="2" id="KW-1185">Reference proteome</keyword>
<accession>A0A2U0HZ86</accession>
<organism evidence="1 2">
    <name type="scientific">Marixanthomonas spongiae</name>
    <dbReference type="NCBI Taxonomy" id="2174845"/>
    <lineage>
        <taxon>Bacteria</taxon>
        <taxon>Pseudomonadati</taxon>
        <taxon>Bacteroidota</taxon>
        <taxon>Flavobacteriia</taxon>
        <taxon>Flavobacteriales</taxon>
        <taxon>Flavobacteriaceae</taxon>
        <taxon>Marixanthomonas</taxon>
    </lineage>
</organism>
<protein>
    <submittedName>
        <fullName evidence="1">Uncharacterized protein</fullName>
    </submittedName>
</protein>
<gene>
    <name evidence="1" type="ORF">DDV96_09950</name>
</gene>
<dbReference type="EMBL" id="QEHR01000006">
    <property type="protein sequence ID" value="PVW14129.1"/>
    <property type="molecule type" value="Genomic_DNA"/>
</dbReference>
<sequence>MHNPTSPSFSILRIVCHTVGHKYVKTRKITNHIHEYKCKNCGREVTENPAGKIELLTHKVKEVNNNVAAYFEKRSRRLTV</sequence>